<dbReference type="AlphaFoldDB" id="A0A1X2HTW8"/>
<name>A0A1X2HTW8_SYNRA</name>
<protein>
    <recommendedName>
        <fullName evidence="2">RRM domain-containing protein</fullName>
    </recommendedName>
</protein>
<evidence type="ECO:0000259" key="2">
    <source>
        <dbReference type="Pfam" id="PF00076"/>
    </source>
</evidence>
<proteinExistence type="predicted"/>
<dbReference type="SUPFAM" id="SSF54928">
    <property type="entry name" value="RNA-binding domain, RBD"/>
    <property type="match status" value="1"/>
</dbReference>
<dbReference type="InParanoid" id="A0A1X2HTW8"/>
<comment type="caution">
    <text evidence="3">The sequence shown here is derived from an EMBL/GenBank/DDBJ whole genome shotgun (WGS) entry which is preliminary data.</text>
</comment>
<gene>
    <name evidence="3" type="ORF">BCR43DRAFT_482519</name>
</gene>
<feature type="region of interest" description="Disordered" evidence="1">
    <location>
        <begin position="95"/>
        <end position="119"/>
    </location>
</feature>
<sequence length="119" mass="14035">MSFKAAKRILPTQIYFHASRPIPSLSHARSVFRSLGQFGEMAEYRFMRCPETQKYLQYGFVIYRNKEDAEQALKTKFLQVSSGFDVPCDVALDKTGSSRREHLNDRKDRRNRRQQQENQ</sequence>
<dbReference type="OrthoDB" id="2441396at2759"/>
<evidence type="ECO:0000256" key="1">
    <source>
        <dbReference type="SAM" id="MobiDB-lite"/>
    </source>
</evidence>
<dbReference type="Proteomes" id="UP000242180">
    <property type="component" value="Unassembled WGS sequence"/>
</dbReference>
<dbReference type="Gene3D" id="3.30.70.330">
    <property type="match status" value="1"/>
</dbReference>
<feature type="compositionally biased region" description="Basic and acidic residues" evidence="1">
    <location>
        <begin position="96"/>
        <end position="108"/>
    </location>
</feature>
<organism evidence="3 4">
    <name type="scientific">Syncephalastrum racemosum</name>
    <name type="common">Filamentous fungus</name>
    <dbReference type="NCBI Taxonomy" id="13706"/>
    <lineage>
        <taxon>Eukaryota</taxon>
        <taxon>Fungi</taxon>
        <taxon>Fungi incertae sedis</taxon>
        <taxon>Mucoromycota</taxon>
        <taxon>Mucoromycotina</taxon>
        <taxon>Mucoromycetes</taxon>
        <taxon>Mucorales</taxon>
        <taxon>Syncephalastraceae</taxon>
        <taxon>Syncephalastrum</taxon>
    </lineage>
</organism>
<dbReference type="InterPro" id="IPR035979">
    <property type="entry name" value="RBD_domain_sf"/>
</dbReference>
<dbReference type="Pfam" id="PF00076">
    <property type="entry name" value="RRM_1"/>
    <property type="match status" value="1"/>
</dbReference>
<dbReference type="GO" id="GO:0003723">
    <property type="term" value="F:RNA binding"/>
    <property type="evidence" value="ECO:0007669"/>
    <property type="project" value="InterPro"/>
</dbReference>
<accession>A0A1X2HTW8</accession>
<keyword evidence="4" id="KW-1185">Reference proteome</keyword>
<reference evidence="3 4" key="1">
    <citation type="submission" date="2016-07" db="EMBL/GenBank/DDBJ databases">
        <title>Pervasive Adenine N6-methylation of Active Genes in Fungi.</title>
        <authorList>
            <consortium name="DOE Joint Genome Institute"/>
            <person name="Mondo S.J."/>
            <person name="Dannebaum R.O."/>
            <person name="Kuo R.C."/>
            <person name="Labutti K."/>
            <person name="Haridas S."/>
            <person name="Kuo A."/>
            <person name="Salamov A."/>
            <person name="Ahrendt S.R."/>
            <person name="Lipzen A."/>
            <person name="Sullivan W."/>
            <person name="Andreopoulos W.B."/>
            <person name="Clum A."/>
            <person name="Lindquist E."/>
            <person name="Daum C."/>
            <person name="Ramamoorthy G.K."/>
            <person name="Gryganskyi A."/>
            <person name="Culley D."/>
            <person name="Magnuson J.K."/>
            <person name="James T.Y."/>
            <person name="O'Malley M.A."/>
            <person name="Stajich J.E."/>
            <person name="Spatafora J.W."/>
            <person name="Visel A."/>
            <person name="Grigoriev I.V."/>
        </authorList>
    </citation>
    <scope>NUCLEOTIDE SEQUENCE [LARGE SCALE GENOMIC DNA]</scope>
    <source>
        <strain evidence="3 4">NRRL 2496</strain>
    </source>
</reference>
<dbReference type="EMBL" id="MCGN01000001">
    <property type="protein sequence ID" value="ORZ02983.1"/>
    <property type="molecule type" value="Genomic_DNA"/>
</dbReference>
<evidence type="ECO:0000313" key="4">
    <source>
        <dbReference type="Proteomes" id="UP000242180"/>
    </source>
</evidence>
<feature type="domain" description="RRM" evidence="2">
    <location>
        <begin position="32"/>
        <end position="74"/>
    </location>
</feature>
<dbReference type="InterPro" id="IPR000504">
    <property type="entry name" value="RRM_dom"/>
</dbReference>
<dbReference type="InterPro" id="IPR012677">
    <property type="entry name" value="Nucleotide-bd_a/b_plait_sf"/>
</dbReference>
<evidence type="ECO:0000313" key="3">
    <source>
        <dbReference type="EMBL" id="ORZ02983.1"/>
    </source>
</evidence>